<organism evidence="2">
    <name type="scientific">uncultured Gemmatimonadota bacterium</name>
    <dbReference type="NCBI Taxonomy" id="203437"/>
    <lineage>
        <taxon>Bacteria</taxon>
        <taxon>Pseudomonadati</taxon>
        <taxon>Gemmatimonadota</taxon>
        <taxon>environmental samples</taxon>
    </lineage>
</organism>
<protein>
    <submittedName>
        <fullName evidence="2">Arsenate reductase glutaredoxin-coupled</fullName>
    </submittedName>
</protein>
<name>A0A6J4LU99_9BACT</name>
<feature type="region of interest" description="Disordered" evidence="1">
    <location>
        <begin position="1"/>
        <end position="115"/>
    </location>
</feature>
<dbReference type="EMBL" id="CADCTW010000134">
    <property type="protein sequence ID" value="CAA9338289.1"/>
    <property type="molecule type" value="Genomic_DNA"/>
</dbReference>
<evidence type="ECO:0000313" key="2">
    <source>
        <dbReference type="EMBL" id="CAA9338289.1"/>
    </source>
</evidence>
<feature type="compositionally biased region" description="Low complexity" evidence="1">
    <location>
        <begin position="54"/>
        <end position="96"/>
    </location>
</feature>
<feature type="non-terminal residue" evidence="2">
    <location>
        <position position="1"/>
    </location>
</feature>
<reference evidence="2" key="1">
    <citation type="submission" date="2020-02" db="EMBL/GenBank/DDBJ databases">
        <authorList>
            <person name="Meier V. D."/>
        </authorList>
    </citation>
    <scope>NUCLEOTIDE SEQUENCE</scope>
    <source>
        <strain evidence="2">AVDCRST_MAG68</strain>
    </source>
</reference>
<dbReference type="AlphaFoldDB" id="A0A6J4LU99"/>
<feature type="compositionally biased region" description="Low complexity" evidence="1">
    <location>
        <begin position="105"/>
        <end position="115"/>
    </location>
</feature>
<gene>
    <name evidence="2" type="ORF">AVDCRST_MAG68-2893</name>
</gene>
<accession>A0A6J4LU99</accession>
<feature type="compositionally biased region" description="Basic and acidic residues" evidence="1">
    <location>
        <begin position="1"/>
        <end position="10"/>
    </location>
</feature>
<feature type="non-terminal residue" evidence="2">
    <location>
        <position position="115"/>
    </location>
</feature>
<sequence length="115" mass="11689">GSPGIRHQELRGNAQGAPLLQGTPHPHPLRGPQRAPRIGRRAQALRPEVRLRRAAGPRGEALPRAGAARGAPPRGAHPSAAGRRAGAPGHPPAALRQPAGGGVERGAVARMDGGV</sequence>
<evidence type="ECO:0000256" key="1">
    <source>
        <dbReference type="SAM" id="MobiDB-lite"/>
    </source>
</evidence>
<proteinExistence type="predicted"/>